<feature type="compositionally biased region" description="Pro residues" evidence="1">
    <location>
        <begin position="15"/>
        <end position="27"/>
    </location>
</feature>
<evidence type="ECO:0000256" key="1">
    <source>
        <dbReference type="SAM" id="MobiDB-lite"/>
    </source>
</evidence>
<reference evidence="2" key="1">
    <citation type="journal article" date="2020" name="Stud. Mycol.">
        <title>101 Dothideomycetes genomes: a test case for predicting lifestyles and emergence of pathogens.</title>
        <authorList>
            <person name="Haridas S."/>
            <person name="Albert R."/>
            <person name="Binder M."/>
            <person name="Bloem J."/>
            <person name="Labutti K."/>
            <person name="Salamov A."/>
            <person name="Andreopoulos B."/>
            <person name="Baker S."/>
            <person name="Barry K."/>
            <person name="Bills G."/>
            <person name="Bluhm B."/>
            <person name="Cannon C."/>
            <person name="Castanera R."/>
            <person name="Culley D."/>
            <person name="Daum C."/>
            <person name="Ezra D."/>
            <person name="Gonzalez J."/>
            <person name="Henrissat B."/>
            <person name="Kuo A."/>
            <person name="Liang C."/>
            <person name="Lipzen A."/>
            <person name="Lutzoni F."/>
            <person name="Magnuson J."/>
            <person name="Mondo S."/>
            <person name="Nolan M."/>
            <person name="Ohm R."/>
            <person name="Pangilinan J."/>
            <person name="Park H.-J."/>
            <person name="Ramirez L."/>
            <person name="Alfaro M."/>
            <person name="Sun H."/>
            <person name="Tritt A."/>
            <person name="Yoshinaga Y."/>
            <person name="Zwiers L.-H."/>
            <person name="Turgeon B."/>
            <person name="Goodwin S."/>
            <person name="Spatafora J."/>
            <person name="Crous P."/>
            <person name="Grigoriev I."/>
        </authorList>
    </citation>
    <scope>NUCLEOTIDE SEQUENCE</scope>
    <source>
        <strain evidence="2">CBS 123094</strain>
    </source>
</reference>
<evidence type="ECO:0000313" key="2">
    <source>
        <dbReference type="EMBL" id="KAF1994242.1"/>
    </source>
</evidence>
<sequence>MPETVQKRNSDPSPMSGPTPTPSPPAPNRTILNGIPKAATPTLSASSSSSPTPPPVLHSDVDALSNDDLVVDHDVAIYRSVCMKRNSAADAGIITDNGNDNVEDGLVFNIDLTDAMNLGTGVLIGTRDMWNAVVAKGALGSSALRDIAGLGRAMAAKGGGRFECPISFHAMSESLSYAVI</sequence>
<feature type="region of interest" description="Disordered" evidence="1">
    <location>
        <begin position="1"/>
        <end position="61"/>
    </location>
</feature>
<gene>
    <name evidence="2" type="ORF">P154DRAFT_624868</name>
</gene>
<dbReference type="EMBL" id="ML977666">
    <property type="protein sequence ID" value="KAF1994242.1"/>
    <property type="molecule type" value="Genomic_DNA"/>
</dbReference>
<evidence type="ECO:0000313" key="3">
    <source>
        <dbReference type="Proteomes" id="UP000799779"/>
    </source>
</evidence>
<feature type="compositionally biased region" description="Low complexity" evidence="1">
    <location>
        <begin position="36"/>
        <end position="50"/>
    </location>
</feature>
<protein>
    <submittedName>
        <fullName evidence="2">Uncharacterized protein</fullName>
    </submittedName>
</protein>
<dbReference type="Proteomes" id="UP000799779">
    <property type="component" value="Unassembled WGS sequence"/>
</dbReference>
<feature type="compositionally biased region" description="Basic and acidic residues" evidence="1">
    <location>
        <begin position="1"/>
        <end position="10"/>
    </location>
</feature>
<proteinExistence type="predicted"/>
<name>A0A6A5VWW5_9PLEO</name>
<organism evidence="2 3">
    <name type="scientific">Amniculicola lignicola CBS 123094</name>
    <dbReference type="NCBI Taxonomy" id="1392246"/>
    <lineage>
        <taxon>Eukaryota</taxon>
        <taxon>Fungi</taxon>
        <taxon>Dikarya</taxon>
        <taxon>Ascomycota</taxon>
        <taxon>Pezizomycotina</taxon>
        <taxon>Dothideomycetes</taxon>
        <taxon>Pleosporomycetidae</taxon>
        <taxon>Pleosporales</taxon>
        <taxon>Amniculicolaceae</taxon>
        <taxon>Amniculicola</taxon>
    </lineage>
</organism>
<accession>A0A6A5VWW5</accession>
<dbReference type="AlphaFoldDB" id="A0A6A5VWW5"/>
<keyword evidence="3" id="KW-1185">Reference proteome</keyword>